<dbReference type="InterPro" id="IPR005302">
    <property type="entry name" value="MoCF_Sase_C"/>
</dbReference>
<comment type="caution">
    <text evidence="2">The sequence shown here is derived from an EMBL/GenBank/DDBJ whole genome shotgun (WGS) entry which is preliminary data.</text>
</comment>
<proteinExistence type="predicted"/>
<dbReference type="GO" id="GO:0030151">
    <property type="term" value="F:molybdenum ion binding"/>
    <property type="evidence" value="ECO:0007669"/>
    <property type="project" value="InterPro"/>
</dbReference>
<dbReference type="Pfam" id="PF03476">
    <property type="entry name" value="MOSC_N"/>
    <property type="match status" value="1"/>
</dbReference>
<evidence type="ECO:0000313" key="2">
    <source>
        <dbReference type="EMBL" id="NUW36276.1"/>
    </source>
</evidence>
<dbReference type="InterPro" id="IPR052716">
    <property type="entry name" value="MOSC_domain"/>
</dbReference>
<dbReference type="AlphaFoldDB" id="A0A7Y6IDU1"/>
<feature type="domain" description="MOSC" evidence="1">
    <location>
        <begin position="116"/>
        <end position="266"/>
    </location>
</feature>
<dbReference type="PANTHER" id="PTHR36930">
    <property type="entry name" value="METAL-SULFUR CLUSTER BIOSYNTHESIS PROTEINS YUAD-RELATED"/>
    <property type="match status" value="1"/>
</dbReference>
<gene>
    <name evidence="2" type="ORF">HTZ77_33440</name>
</gene>
<dbReference type="InterPro" id="IPR005303">
    <property type="entry name" value="MOCOS_middle"/>
</dbReference>
<protein>
    <submittedName>
        <fullName evidence="2">MOSC domain-containing protein</fullName>
    </submittedName>
</protein>
<dbReference type="GO" id="GO:0030170">
    <property type="term" value="F:pyridoxal phosphate binding"/>
    <property type="evidence" value="ECO:0007669"/>
    <property type="project" value="InterPro"/>
</dbReference>
<organism evidence="2 3">
    <name type="scientific">Nonomuraea montanisoli</name>
    <dbReference type="NCBI Taxonomy" id="2741721"/>
    <lineage>
        <taxon>Bacteria</taxon>
        <taxon>Bacillati</taxon>
        <taxon>Actinomycetota</taxon>
        <taxon>Actinomycetes</taxon>
        <taxon>Streptosporangiales</taxon>
        <taxon>Streptosporangiaceae</taxon>
        <taxon>Nonomuraea</taxon>
    </lineage>
</organism>
<dbReference type="RefSeq" id="WP_175593708.1">
    <property type="nucleotide sequence ID" value="NZ_JABWGN010000014.1"/>
</dbReference>
<dbReference type="Proteomes" id="UP000586042">
    <property type="component" value="Unassembled WGS sequence"/>
</dbReference>
<dbReference type="EMBL" id="JABWGN010000014">
    <property type="protein sequence ID" value="NUW36276.1"/>
    <property type="molecule type" value="Genomic_DNA"/>
</dbReference>
<dbReference type="InterPro" id="IPR011037">
    <property type="entry name" value="Pyrv_Knase-like_insert_dom_sf"/>
</dbReference>
<evidence type="ECO:0000313" key="3">
    <source>
        <dbReference type="Proteomes" id="UP000586042"/>
    </source>
</evidence>
<accession>A0A7Y6IDU1</accession>
<name>A0A7Y6IDU1_9ACTN</name>
<dbReference type="PROSITE" id="PS51340">
    <property type="entry name" value="MOSC"/>
    <property type="match status" value="1"/>
</dbReference>
<dbReference type="SUPFAM" id="SSF50800">
    <property type="entry name" value="PK beta-barrel domain-like"/>
    <property type="match status" value="1"/>
</dbReference>
<evidence type="ECO:0000259" key="1">
    <source>
        <dbReference type="PROSITE" id="PS51340"/>
    </source>
</evidence>
<dbReference type="Pfam" id="PF03473">
    <property type="entry name" value="MOSC"/>
    <property type="match status" value="1"/>
</dbReference>
<dbReference type="PANTHER" id="PTHR36930:SF1">
    <property type="entry name" value="MOSC DOMAIN-CONTAINING PROTEIN"/>
    <property type="match status" value="1"/>
</dbReference>
<dbReference type="GO" id="GO:0003824">
    <property type="term" value="F:catalytic activity"/>
    <property type="evidence" value="ECO:0007669"/>
    <property type="project" value="InterPro"/>
</dbReference>
<reference evidence="2 3" key="1">
    <citation type="submission" date="2020-06" db="EMBL/GenBank/DDBJ databases">
        <title>Nonomuraea sp. SMC257, a novel actinomycete isolated from soil.</title>
        <authorList>
            <person name="Chanama M."/>
        </authorList>
    </citation>
    <scope>NUCLEOTIDE SEQUENCE [LARGE SCALE GENOMIC DNA]</scope>
    <source>
        <strain evidence="2 3">SMC257</strain>
    </source>
</reference>
<sequence>MSTIRHLYSCGCEDVPGRAEPSPVPVGRVAGLARYPVKSMGGERLTRARFTSDGVAGDRRWAVYTPDGGIASGKTTRRFRRVDGLLTLRARLDETAAADSEDGEAPLVTLPDGREYRADDPAAGQVLSTLLGRPLSLRRQSSVRHHDEAPVHLVTTAAVRELERLLGEGVDVARFRANLVLETEGAGFVEDDWQGRHLTIGDQVELCLGPGMPRCVMVGMPQPHDGLGPDAQLLKLLGHAHQVRFGLQAGVVRGGIVQRGDLAVLR</sequence>
<keyword evidence="3" id="KW-1185">Reference proteome</keyword>